<evidence type="ECO:0000313" key="2">
    <source>
        <dbReference type="EMBL" id="GKU88966.1"/>
    </source>
</evidence>
<dbReference type="AlphaFoldDB" id="A0AAV5HRW5"/>
<feature type="compositionally biased region" description="Basic residues" evidence="1">
    <location>
        <begin position="35"/>
        <end position="50"/>
    </location>
</feature>
<dbReference type="Proteomes" id="UP001054252">
    <property type="component" value="Unassembled WGS sequence"/>
</dbReference>
<evidence type="ECO:0000256" key="1">
    <source>
        <dbReference type="SAM" id="MobiDB-lite"/>
    </source>
</evidence>
<protein>
    <submittedName>
        <fullName evidence="2">Uncharacterized protein</fullName>
    </submittedName>
</protein>
<feature type="region of interest" description="Disordered" evidence="1">
    <location>
        <begin position="1"/>
        <end position="72"/>
    </location>
</feature>
<sequence>MRGAPRQQKREIVLPKRSRAPNRPKSQPPASVVHQQKKRTPTRNTRKSVHQQKGEHPPRSVRERSNATDSLCSSQPALLGRTAAQVWLVLHWTGVVDS</sequence>
<dbReference type="EMBL" id="BPVZ01000003">
    <property type="protein sequence ID" value="GKU88966.1"/>
    <property type="molecule type" value="Genomic_DNA"/>
</dbReference>
<keyword evidence="3" id="KW-1185">Reference proteome</keyword>
<name>A0AAV5HRW5_9ROSI</name>
<gene>
    <name evidence="2" type="ORF">SLEP1_g3171</name>
</gene>
<comment type="caution">
    <text evidence="2">The sequence shown here is derived from an EMBL/GenBank/DDBJ whole genome shotgun (WGS) entry which is preliminary data.</text>
</comment>
<proteinExistence type="predicted"/>
<accession>A0AAV5HRW5</accession>
<evidence type="ECO:0000313" key="3">
    <source>
        <dbReference type="Proteomes" id="UP001054252"/>
    </source>
</evidence>
<feature type="compositionally biased region" description="Basic and acidic residues" evidence="1">
    <location>
        <begin position="52"/>
        <end position="66"/>
    </location>
</feature>
<organism evidence="2 3">
    <name type="scientific">Rubroshorea leprosula</name>
    <dbReference type="NCBI Taxonomy" id="152421"/>
    <lineage>
        <taxon>Eukaryota</taxon>
        <taxon>Viridiplantae</taxon>
        <taxon>Streptophyta</taxon>
        <taxon>Embryophyta</taxon>
        <taxon>Tracheophyta</taxon>
        <taxon>Spermatophyta</taxon>
        <taxon>Magnoliopsida</taxon>
        <taxon>eudicotyledons</taxon>
        <taxon>Gunneridae</taxon>
        <taxon>Pentapetalae</taxon>
        <taxon>rosids</taxon>
        <taxon>malvids</taxon>
        <taxon>Malvales</taxon>
        <taxon>Dipterocarpaceae</taxon>
        <taxon>Rubroshorea</taxon>
    </lineage>
</organism>
<reference evidence="2 3" key="1">
    <citation type="journal article" date="2021" name="Commun. Biol.">
        <title>The genome of Shorea leprosula (Dipterocarpaceae) highlights the ecological relevance of drought in aseasonal tropical rainforests.</title>
        <authorList>
            <person name="Ng K.K.S."/>
            <person name="Kobayashi M.J."/>
            <person name="Fawcett J.A."/>
            <person name="Hatakeyama M."/>
            <person name="Paape T."/>
            <person name="Ng C.H."/>
            <person name="Ang C.C."/>
            <person name="Tnah L.H."/>
            <person name="Lee C.T."/>
            <person name="Nishiyama T."/>
            <person name="Sese J."/>
            <person name="O'Brien M.J."/>
            <person name="Copetti D."/>
            <person name="Mohd Noor M.I."/>
            <person name="Ong R.C."/>
            <person name="Putra M."/>
            <person name="Sireger I.Z."/>
            <person name="Indrioko S."/>
            <person name="Kosugi Y."/>
            <person name="Izuno A."/>
            <person name="Isagi Y."/>
            <person name="Lee S.L."/>
            <person name="Shimizu K.K."/>
        </authorList>
    </citation>
    <scope>NUCLEOTIDE SEQUENCE [LARGE SCALE GENOMIC DNA]</scope>
    <source>
        <strain evidence="2">214</strain>
    </source>
</reference>